<keyword evidence="3" id="KW-1003">Cell membrane</keyword>
<comment type="subcellular location">
    <subcellularLocation>
        <location evidence="1">Cell membrane</location>
        <topology evidence="1">Multi-pass membrane protein</topology>
    </subcellularLocation>
</comment>
<feature type="transmembrane region" description="Helical" evidence="7">
    <location>
        <begin position="196"/>
        <end position="217"/>
    </location>
</feature>
<dbReference type="InterPro" id="IPR002781">
    <property type="entry name" value="TM_pro_TauE-like"/>
</dbReference>
<dbReference type="GO" id="GO:0005886">
    <property type="term" value="C:plasma membrane"/>
    <property type="evidence" value="ECO:0007669"/>
    <property type="project" value="UniProtKB-SubCell"/>
</dbReference>
<feature type="non-terminal residue" evidence="8">
    <location>
        <position position="1"/>
    </location>
</feature>
<evidence type="ECO:0000256" key="7">
    <source>
        <dbReference type="SAM" id="Phobius"/>
    </source>
</evidence>
<evidence type="ECO:0008006" key="9">
    <source>
        <dbReference type="Google" id="ProtNLM"/>
    </source>
</evidence>
<dbReference type="EMBL" id="UINC01001709">
    <property type="protein sequence ID" value="SUZ87113.1"/>
    <property type="molecule type" value="Genomic_DNA"/>
</dbReference>
<keyword evidence="5 7" id="KW-1133">Transmembrane helix</keyword>
<protein>
    <recommendedName>
        <fullName evidence="9">Membrane transporter protein</fullName>
    </recommendedName>
</protein>
<evidence type="ECO:0000256" key="5">
    <source>
        <dbReference type="ARBA" id="ARBA00022989"/>
    </source>
</evidence>
<feature type="transmembrane region" description="Helical" evidence="7">
    <location>
        <begin position="74"/>
        <end position="92"/>
    </location>
</feature>
<feature type="transmembrane region" description="Helical" evidence="7">
    <location>
        <begin position="136"/>
        <end position="159"/>
    </location>
</feature>
<keyword evidence="2" id="KW-0813">Transport</keyword>
<reference evidence="8" key="1">
    <citation type="submission" date="2018-05" db="EMBL/GenBank/DDBJ databases">
        <authorList>
            <person name="Lanie J.A."/>
            <person name="Ng W.-L."/>
            <person name="Kazmierczak K.M."/>
            <person name="Andrzejewski T.M."/>
            <person name="Davidsen T.M."/>
            <person name="Wayne K.J."/>
            <person name="Tettelin H."/>
            <person name="Glass J.I."/>
            <person name="Rusch D."/>
            <person name="Podicherti R."/>
            <person name="Tsui H.-C.T."/>
            <person name="Winkler M.E."/>
        </authorList>
    </citation>
    <scope>NUCLEOTIDE SEQUENCE</scope>
</reference>
<dbReference type="PANTHER" id="PTHR30269:SF0">
    <property type="entry name" value="MEMBRANE TRANSPORTER PROTEIN YFCA-RELATED"/>
    <property type="match status" value="1"/>
</dbReference>
<evidence type="ECO:0000313" key="8">
    <source>
        <dbReference type="EMBL" id="SUZ87113.1"/>
    </source>
</evidence>
<dbReference type="Pfam" id="PF01925">
    <property type="entry name" value="TauE"/>
    <property type="match status" value="1"/>
</dbReference>
<evidence type="ECO:0000256" key="6">
    <source>
        <dbReference type="ARBA" id="ARBA00023136"/>
    </source>
</evidence>
<organism evidence="8">
    <name type="scientific">marine metagenome</name>
    <dbReference type="NCBI Taxonomy" id="408172"/>
    <lineage>
        <taxon>unclassified sequences</taxon>
        <taxon>metagenomes</taxon>
        <taxon>ecological metagenomes</taxon>
    </lineage>
</organism>
<evidence type="ECO:0000256" key="2">
    <source>
        <dbReference type="ARBA" id="ARBA00022448"/>
    </source>
</evidence>
<name>A0A381RCT9_9ZZZZ</name>
<evidence type="ECO:0000256" key="4">
    <source>
        <dbReference type="ARBA" id="ARBA00022692"/>
    </source>
</evidence>
<evidence type="ECO:0000256" key="1">
    <source>
        <dbReference type="ARBA" id="ARBA00004651"/>
    </source>
</evidence>
<evidence type="ECO:0000256" key="3">
    <source>
        <dbReference type="ARBA" id="ARBA00022475"/>
    </source>
</evidence>
<keyword evidence="6 7" id="KW-0472">Membrane</keyword>
<dbReference type="PANTHER" id="PTHR30269">
    <property type="entry name" value="TRANSMEMBRANE PROTEIN YFCA"/>
    <property type="match status" value="1"/>
</dbReference>
<proteinExistence type="predicted"/>
<accession>A0A381RCT9</accession>
<feature type="transmembrane region" description="Helical" evidence="7">
    <location>
        <begin position="171"/>
        <end position="190"/>
    </location>
</feature>
<gene>
    <name evidence="8" type="ORF">METZ01_LOCUS39967</name>
</gene>
<dbReference type="InterPro" id="IPR052017">
    <property type="entry name" value="TSUP"/>
</dbReference>
<keyword evidence="4 7" id="KW-0812">Transmembrane</keyword>
<feature type="transmembrane region" description="Helical" evidence="7">
    <location>
        <begin position="99"/>
        <end position="116"/>
    </location>
</feature>
<sequence>VDLLDVLLLVGGGLLAGSVNTMAGGGSMLTVPLLVLAGLPGDVANGSNRVGILASNLSASATFRRLGVSGLSRVLPVVIPVVVGSLTGSILISRLPAESFERAFGVLMVPLLVLSLRPPKVAAAVRPWSGTTAALVFFGVGCYAGAFQAGVGLLLVLTLSRSGLDLVVANSVKVVVILMVTLTALPVFIVGGLVDWGPALVLAAGFGVGGAMGARVTVEGGERLIRPVMSAAVLAMSGHLLGLY</sequence>
<dbReference type="AlphaFoldDB" id="A0A381RCT9"/>